<evidence type="ECO:0000313" key="1">
    <source>
        <dbReference type="EMBL" id="MFC7275786.1"/>
    </source>
</evidence>
<dbReference type="Proteomes" id="UP001596548">
    <property type="component" value="Unassembled WGS sequence"/>
</dbReference>
<sequence>MVGGIGRLEPAERFDRLIRALGEVPGATLLLVGDGPARDALATLATIEGIADRTAGPRYDADHLAGEVARVYERAGRR</sequence>
<dbReference type="EMBL" id="JBHTBJ010000011">
    <property type="protein sequence ID" value="MFC7275786.1"/>
    <property type="molecule type" value="Genomic_DNA"/>
</dbReference>
<evidence type="ECO:0000313" key="2">
    <source>
        <dbReference type="Proteomes" id="UP001596548"/>
    </source>
</evidence>
<comment type="caution">
    <text evidence="1">The sequence shown here is derived from an EMBL/GenBank/DDBJ whole genome shotgun (WGS) entry which is preliminary data.</text>
</comment>
<keyword evidence="2" id="KW-1185">Reference proteome</keyword>
<accession>A0ABW2HVG6</accession>
<proteinExistence type="predicted"/>
<dbReference type="RefSeq" id="WP_378969302.1">
    <property type="nucleotide sequence ID" value="NZ_JBHTBJ010000011.1"/>
</dbReference>
<protein>
    <recommendedName>
        <fullName evidence="3">Glycosyltransferase</fullName>
    </recommendedName>
</protein>
<evidence type="ECO:0008006" key="3">
    <source>
        <dbReference type="Google" id="ProtNLM"/>
    </source>
</evidence>
<name>A0ABW2HVG6_9ACTN</name>
<dbReference type="SUPFAM" id="SSF53756">
    <property type="entry name" value="UDP-Glycosyltransferase/glycogen phosphorylase"/>
    <property type="match status" value="1"/>
</dbReference>
<organism evidence="1 2">
    <name type="scientific">Paractinoplanes rhizophilus</name>
    <dbReference type="NCBI Taxonomy" id="1416877"/>
    <lineage>
        <taxon>Bacteria</taxon>
        <taxon>Bacillati</taxon>
        <taxon>Actinomycetota</taxon>
        <taxon>Actinomycetes</taxon>
        <taxon>Micromonosporales</taxon>
        <taxon>Micromonosporaceae</taxon>
        <taxon>Paractinoplanes</taxon>
    </lineage>
</organism>
<gene>
    <name evidence="1" type="ORF">ACFQS1_17490</name>
</gene>
<dbReference type="Gene3D" id="3.40.50.2000">
    <property type="entry name" value="Glycogen Phosphorylase B"/>
    <property type="match status" value="1"/>
</dbReference>
<reference evidence="2" key="1">
    <citation type="journal article" date="2019" name="Int. J. Syst. Evol. Microbiol.">
        <title>The Global Catalogue of Microorganisms (GCM) 10K type strain sequencing project: providing services to taxonomists for standard genome sequencing and annotation.</title>
        <authorList>
            <consortium name="The Broad Institute Genomics Platform"/>
            <consortium name="The Broad Institute Genome Sequencing Center for Infectious Disease"/>
            <person name="Wu L."/>
            <person name="Ma J."/>
        </authorList>
    </citation>
    <scope>NUCLEOTIDE SEQUENCE [LARGE SCALE GENOMIC DNA]</scope>
    <source>
        <strain evidence="2">XZYJT-10</strain>
    </source>
</reference>